<reference evidence="2" key="1">
    <citation type="submission" date="2022-02" db="EMBL/GenBank/DDBJ databases">
        <title>Towards deciphering the DNA virus diversity associated with rodent species in the families Cricetidae and Heteromyidae.</title>
        <authorList>
            <person name="Lund M."/>
            <person name="Larsen B.B."/>
            <person name="Gryseels S."/>
            <person name="Kraberger S."/>
            <person name="Rowsey D.M."/>
            <person name="Steger L."/>
            <person name="Yule K.M."/>
            <person name="Upham N.S."/>
            <person name="Worobey M."/>
            <person name="Van Doorslaer K."/>
            <person name="Varsani A."/>
        </authorList>
    </citation>
    <scope>NUCLEOTIDE SEQUENCE</scope>
    <source>
        <strain evidence="2">UA08Rod_7382</strain>
    </source>
</reference>
<accession>A0A976N1E5</accession>
<organism evidence="2">
    <name type="scientific">Sigmofec virus UA08Rod_7382</name>
    <dbReference type="NCBI Taxonomy" id="2929246"/>
    <lineage>
        <taxon>Viruses</taxon>
        <taxon>Monodnaviria</taxon>
        <taxon>Sangervirae</taxon>
        <taxon>Phixviricota</taxon>
        <taxon>Malgrandaviricetes</taxon>
        <taxon>Petitvirales</taxon>
        <taxon>Microviridae</taxon>
    </lineage>
</organism>
<evidence type="ECO:0000256" key="1">
    <source>
        <dbReference type="SAM" id="Phobius"/>
    </source>
</evidence>
<sequence>MKKTDKVINIMGLLMTLLPILIDFFEKMTDKEVEYEKI</sequence>
<name>A0A976N1E5_9VIRU</name>
<protein>
    <submittedName>
        <fullName evidence="2">Uncharacterized protein</fullName>
    </submittedName>
</protein>
<keyword evidence="1" id="KW-0812">Transmembrane</keyword>
<evidence type="ECO:0000313" key="2">
    <source>
        <dbReference type="EMBL" id="UPW36465.1"/>
    </source>
</evidence>
<keyword evidence="1" id="KW-0472">Membrane</keyword>
<proteinExistence type="predicted"/>
<feature type="transmembrane region" description="Helical" evidence="1">
    <location>
        <begin position="7"/>
        <end position="25"/>
    </location>
</feature>
<keyword evidence="1" id="KW-1133">Transmembrane helix</keyword>
<dbReference type="EMBL" id="OM869493">
    <property type="protein sequence ID" value="UPW36465.1"/>
    <property type="molecule type" value="Genomic_DNA"/>
</dbReference>